<dbReference type="GO" id="GO:0016791">
    <property type="term" value="F:phosphatase activity"/>
    <property type="evidence" value="ECO:0007669"/>
    <property type="project" value="TreeGrafter"/>
</dbReference>
<comment type="caution">
    <text evidence="5">The sequence shown here is derived from an EMBL/GenBank/DDBJ whole genome shotgun (WGS) entry which is preliminary data.</text>
</comment>
<feature type="signal peptide" evidence="4">
    <location>
        <begin position="1"/>
        <end position="28"/>
    </location>
</feature>
<reference evidence="5 6" key="1">
    <citation type="submission" date="2017-10" db="EMBL/GenBank/DDBJ databases">
        <title>Comparative genomics in systemic dimorphic fungi from Ajellomycetaceae.</title>
        <authorList>
            <person name="Munoz J.F."/>
            <person name="Mcewen J.G."/>
            <person name="Clay O.K."/>
            <person name="Cuomo C.A."/>
        </authorList>
    </citation>
    <scope>NUCLEOTIDE SEQUENCE [LARGE SCALE GENOMIC DNA]</scope>
    <source>
        <strain evidence="5 6">UAMH130</strain>
    </source>
</reference>
<feature type="chain" id="PRO_5012835150" evidence="4">
    <location>
        <begin position="29"/>
        <end position="489"/>
    </location>
</feature>
<feature type="region of interest" description="Disordered" evidence="2">
    <location>
        <begin position="413"/>
        <end position="436"/>
    </location>
</feature>
<dbReference type="SUPFAM" id="SSF53254">
    <property type="entry name" value="Phosphoglycerate mutase-like"/>
    <property type="match status" value="1"/>
</dbReference>
<dbReference type="PANTHER" id="PTHR11567:SF142">
    <property type="entry name" value="PHOSPHOGLYCERATE MUTASE-LIKE PROTEIN"/>
    <property type="match status" value="1"/>
</dbReference>
<keyword evidence="3" id="KW-0472">Membrane</keyword>
<dbReference type="Proteomes" id="UP000224080">
    <property type="component" value="Unassembled WGS sequence"/>
</dbReference>
<feature type="transmembrane region" description="Helical" evidence="3">
    <location>
        <begin position="447"/>
        <end position="473"/>
    </location>
</feature>
<dbReference type="OrthoDB" id="258392at2759"/>
<keyword evidence="6" id="KW-1185">Reference proteome</keyword>
<accession>A0A2B7X3W6</accession>
<gene>
    <name evidence="5" type="ORF">GX51_04021</name>
</gene>
<organism evidence="5 6">
    <name type="scientific">Blastomyces parvus</name>
    <dbReference type="NCBI Taxonomy" id="2060905"/>
    <lineage>
        <taxon>Eukaryota</taxon>
        <taxon>Fungi</taxon>
        <taxon>Dikarya</taxon>
        <taxon>Ascomycota</taxon>
        <taxon>Pezizomycotina</taxon>
        <taxon>Eurotiomycetes</taxon>
        <taxon>Eurotiomycetidae</taxon>
        <taxon>Onygenales</taxon>
        <taxon>Ajellomycetaceae</taxon>
        <taxon>Blastomyces</taxon>
    </lineage>
</organism>
<dbReference type="CDD" id="cd07061">
    <property type="entry name" value="HP_HAP_like"/>
    <property type="match status" value="1"/>
</dbReference>
<dbReference type="Gene3D" id="3.40.50.1240">
    <property type="entry name" value="Phosphoglycerate mutase-like"/>
    <property type="match status" value="1"/>
</dbReference>
<proteinExistence type="inferred from homology"/>
<dbReference type="STRING" id="2060905.A0A2B7X3W6"/>
<evidence type="ECO:0000313" key="5">
    <source>
        <dbReference type="EMBL" id="PGH03447.1"/>
    </source>
</evidence>
<keyword evidence="3" id="KW-0812">Transmembrane</keyword>
<dbReference type="InterPro" id="IPR050645">
    <property type="entry name" value="Histidine_acid_phosphatase"/>
</dbReference>
<evidence type="ECO:0000256" key="4">
    <source>
        <dbReference type="SAM" id="SignalP"/>
    </source>
</evidence>
<sequence>MRSRSMQPPATVLALVAALAALTPQASAETVLGAYVFARHGDRTSKSTPPTELTSLGYQQVFNTGSYYHNRYISPASDSHILGISPDIVKPSQLAASAPEDEVLQKSALAFLQALYPPAGKAAKSTLRNGTVVESPMNGYQLIAVEQVSTGGNSENLAWLQSATKCQKAKISSNQFRQSKEYHELLQSTADFYKPIAPMVEGTFPASKVNFGNAYLIWDLLNVARIHNATDSLPEDKLPSEETFARLQELANVHEFNFAYNASSPIRAVSGSILAGEVLSNLKELIDSAGAKTKLSVQFGAYAIFLSFFGLTKLAETKPAFTSVPDYASSMAFELVTNAPTSPSAPFPDPSEISVRFLFRSGEIVPDSPETEPVAHPLFGQSSTLMPWSEFESNMKKIAISSEREFCEACSETPENCGAEGGAENGTNAPLTASGRSSGLSRVEAGVVGAFVTLAVILALQGLAFLLGGLRLVKKSDAKAIREMEKVRV</sequence>
<dbReference type="InterPro" id="IPR029033">
    <property type="entry name" value="His_PPase_superfam"/>
</dbReference>
<evidence type="ECO:0000313" key="6">
    <source>
        <dbReference type="Proteomes" id="UP000224080"/>
    </source>
</evidence>
<dbReference type="InterPro" id="IPR000560">
    <property type="entry name" value="His_Pase_clade-2"/>
</dbReference>
<comment type="similarity">
    <text evidence="1">Belongs to the histidine acid phosphatase family.</text>
</comment>
<dbReference type="AlphaFoldDB" id="A0A2B7X3W6"/>
<protein>
    <submittedName>
        <fullName evidence="5">Acid phosphatase</fullName>
    </submittedName>
</protein>
<evidence type="ECO:0000256" key="3">
    <source>
        <dbReference type="SAM" id="Phobius"/>
    </source>
</evidence>
<dbReference type="Pfam" id="PF00328">
    <property type="entry name" value="His_Phos_2"/>
    <property type="match status" value="1"/>
</dbReference>
<keyword evidence="4" id="KW-0732">Signal</keyword>
<dbReference type="PANTHER" id="PTHR11567">
    <property type="entry name" value="ACID PHOSPHATASE-RELATED"/>
    <property type="match status" value="1"/>
</dbReference>
<evidence type="ECO:0000256" key="1">
    <source>
        <dbReference type="ARBA" id="ARBA00005375"/>
    </source>
</evidence>
<name>A0A2B7X3W6_9EURO</name>
<dbReference type="EMBL" id="PDNC01000048">
    <property type="protein sequence ID" value="PGH03447.1"/>
    <property type="molecule type" value="Genomic_DNA"/>
</dbReference>
<keyword evidence="3" id="KW-1133">Transmembrane helix</keyword>
<evidence type="ECO:0000256" key="2">
    <source>
        <dbReference type="SAM" id="MobiDB-lite"/>
    </source>
</evidence>